<name>A0A0G3H274_9CORY</name>
<comment type="subcellular location">
    <subcellularLocation>
        <location evidence="2">Cytoplasm</location>
    </subcellularLocation>
</comment>
<dbReference type="PANTHER" id="PTHR12598">
    <property type="entry name" value="COPPER HOMEOSTASIS PROTEIN CUTC"/>
    <property type="match status" value="1"/>
</dbReference>
<dbReference type="GO" id="GO:0005507">
    <property type="term" value="F:copper ion binding"/>
    <property type="evidence" value="ECO:0007669"/>
    <property type="project" value="TreeGrafter"/>
</dbReference>
<reference evidence="4" key="2">
    <citation type="submission" date="2015-05" db="EMBL/GenBank/DDBJ databases">
        <title>Complete genome sequence of Corynebacterium mustelae DSM 45274, isolated from various tissues of a male ferret with lethal sepsis.</title>
        <authorList>
            <person name="Ruckert C."/>
            <person name="Albersmeier A."/>
            <person name="Winkler A."/>
            <person name="Tauch A."/>
        </authorList>
    </citation>
    <scope>NUCLEOTIDE SEQUENCE [LARGE SCALE GENOMIC DNA]</scope>
    <source>
        <strain evidence="4">DSM 45274</strain>
    </source>
</reference>
<protein>
    <recommendedName>
        <fullName evidence="2">PF03932 family protein CutC</fullName>
    </recommendedName>
</protein>
<evidence type="ECO:0000256" key="1">
    <source>
        <dbReference type="ARBA" id="ARBA00007768"/>
    </source>
</evidence>
<comment type="caution">
    <text evidence="2">Once thought to be involved in copper homeostasis, experiments in E.coli have shown this is not the case.</text>
</comment>
<dbReference type="PATRIC" id="fig|571915.4.peg.883"/>
<dbReference type="InterPro" id="IPR005627">
    <property type="entry name" value="CutC-like"/>
</dbReference>
<dbReference type="KEGG" id="cmv:CMUST_04145"/>
<evidence type="ECO:0000313" key="4">
    <source>
        <dbReference type="Proteomes" id="UP000035199"/>
    </source>
</evidence>
<reference evidence="3 4" key="1">
    <citation type="journal article" date="2015" name="Genome Announc.">
        <title>Complete Genome Sequence of the Type Strain Corynebacterium mustelae DSM 45274, Isolated from Various Tissues of a Male Ferret with Lethal Sepsis.</title>
        <authorList>
            <person name="Ruckert C."/>
            <person name="Eimer J."/>
            <person name="Winkler A."/>
            <person name="Tauch A."/>
        </authorList>
    </citation>
    <scope>NUCLEOTIDE SEQUENCE [LARGE SCALE GENOMIC DNA]</scope>
    <source>
        <strain evidence="3 4">DSM 45274</strain>
    </source>
</reference>
<sequence>MTKIEIAVQNVAGARIAFNAGADRIELCQALHATGGLTPSNATIRACVDVGIGVHVLIRPRPGGFCYTHDEVALMAEEARDAISCGAAGIVIGAALPDRTLDTVALEKLVTAANGASVTVHRVFDTLTDREAALKTCSELGITRVLTSAGEHRAVDKPELLKELASASSGVEIMAGGGITPANVELLRDTGVHAIHASCSSIGPDTGPSGPGGGEQHTYITDRETVTALVKSVRTWKTRS</sequence>
<keyword evidence="2" id="KW-0963">Cytoplasm</keyword>
<dbReference type="PANTHER" id="PTHR12598:SF0">
    <property type="entry name" value="COPPER HOMEOSTASIS PROTEIN CUTC HOMOLOG"/>
    <property type="match status" value="1"/>
</dbReference>
<dbReference type="GO" id="GO:0005737">
    <property type="term" value="C:cytoplasm"/>
    <property type="evidence" value="ECO:0007669"/>
    <property type="project" value="UniProtKB-SubCell"/>
</dbReference>
<dbReference type="EMBL" id="CP011542">
    <property type="protein sequence ID" value="AKK05172.1"/>
    <property type="molecule type" value="Genomic_DNA"/>
</dbReference>
<keyword evidence="4" id="KW-1185">Reference proteome</keyword>
<dbReference type="SUPFAM" id="SSF110395">
    <property type="entry name" value="CutC-like"/>
    <property type="match status" value="1"/>
</dbReference>
<dbReference type="Gene3D" id="3.20.20.380">
    <property type="entry name" value="Copper homeostasis (CutC) domain"/>
    <property type="match status" value="1"/>
</dbReference>
<dbReference type="Proteomes" id="UP000035199">
    <property type="component" value="Chromosome"/>
</dbReference>
<dbReference type="STRING" id="571915.CMUST_04145"/>
<dbReference type="Pfam" id="PF03932">
    <property type="entry name" value="CutC"/>
    <property type="match status" value="1"/>
</dbReference>
<accession>A0A0G3H274</accession>
<dbReference type="InterPro" id="IPR036822">
    <property type="entry name" value="CutC-like_dom_sf"/>
</dbReference>
<dbReference type="OrthoDB" id="9815677at2"/>
<comment type="similarity">
    <text evidence="1 2">Belongs to the CutC family.</text>
</comment>
<dbReference type="AlphaFoldDB" id="A0A0G3H274"/>
<gene>
    <name evidence="2" type="primary">cutC</name>
    <name evidence="3" type="ORF">CMUST_04145</name>
</gene>
<dbReference type="HAMAP" id="MF_00795">
    <property type="entry name" value="CutC"/>
    <property type="match status" value="1"/>
</dbReference>
<organism evidence="3 4">
    <name type="scientific">Corynebacterium mustelae</name>
    <dbReference type="NCBI Taxonomy" id="571915"/>
    <lineage>
        <taxon>Bacteria</taxon>
        <taxon>Bacillati</taxon>
        <taxon>Actinomycetota</taxon>
        <taxon>Actinomycetes</taxon>
        <taxon>Mycobacteriales</taxon>
        <taxon>Corynebacteriaceae</taxon>
        <taxon>Corynebacterium</taxon>
    </lineage>
</organism>
<evidence type="ECO:0000313" key="3">
    <source>
        <dbReference type="EMBL" id="AKK05172.1"/>
    </source>
</evidence>
<dbReference type="RefSeq" id="WP_047261432.1">
    <property type="nucleotide sequence ID" value="NZ_CP011542.1"/>
</dbReference>
<proteinExistence type="inferred from homology"/>
<evidence type="ECO:0000256" key="2">
    <source>
        <dbReference type="HAMAP-Rule" id="MF_00795"/>
    </source>
</evidence>